<dbReference type="InterPro" id="IPR050579">
    <property type="entry name" value="PMP-22/EMP/MP20-like"/>
</dbReference>
<name>A0A915K723_ROMCU</name>
<dbReference type="Proteomes" id="UP000887565">
    <property type="component" value="Unplaced"/>
</dbReference>
<feature type="transmembrane region" description="Helical" evidence="5">
    <location>
        <begin position="184"/>
        <end position="215"/>
    </location>
</feature>
<dbReference type="PANTHER" id="PTHR10671:SF103">
    <property type="entry name" value="CLAUDIN-LIKE IN CAENORHABDITIS"/>
    <property type="match status" value="1"/>
</dbReference>
<evidence type="ECO:0000256" key="1">
    <source>
        <dbReference type="ARBA" id="ARBA00004141"/>
    </source>
</evidence>
<keyword evidence="2 5" id="KW-0812">Transmembrane</keyword>
<evidence type="ECO:0000256" key="5">
    <source>
        <dbReference type="SAM" id="Phobius"/>
    </source>
</evidence>
<organism evidence="6 7">
    <name type="scientific">Romanomermis culicivorax</name>
    <name type="common">Nematode worm</name>
    <dbReference type="NCBI Taxonomy" id="13658"/>
    <lineage>
        <taxon>Eukaryota</taxon>
        <taxon>Metazoa</taxon>
        <taxon>Ecdysozoa</taxon>
        <taxon>Nematoda</taxon>
        <taxon>Enoplea</taxon>
        <taxon>Dorylaimia</taxon>
        <taxon>Mermithida</taxon>
        <taxon>Mermithoidea</taxon>
        <taxon>Mermithidae</taxon>
        <taxon>Romanomermis</taxon>
    </lineage>
</organism>
<sequence>MSLRCSYIMAFFKCLKISLAFLCVILLCLAVGLTITAMFSSGWLVAAQPQNGEQVHHGLLRNCEKNVVPSTVMFSSQWSCFWKFDKIHRRTLNNPFQQQREYDVYPWQEQIMILMGVACIGGLLCSIFLFSAFCCMGRLFAFLATIFAFCSALLSISSIVIFVRWANESDFRFFTFLSVTVEQVYGWCFYIALTACLLFCLIFFACIGCVVLSFLSDEATIKPSRTSVPGTYNKSQTTV</sequence>
<dbReference type="WBParaSite" id="nRc.2.0.1.t33979-RA">
    <property type="protein sequence ID" value="nRc.2.0.1.t33979-RA"/>
    <property type="gene ID" value="nRc.2.0.1.g33979"/>
</dbReference>
<evidence type="ECO:0000313" key="6">
    <source>
        <dbReference type="Proteomes" id="UP000887565"/>
    </source>
</evidence>
<keyword evidence="6" id="KW-1185">Reference proteome</keyword>
<evidence type="ECO:0000256" key="4">
    <source>
        <dbReference type="ARBA" id="ARBA00023136"/>
    </source>
</evidence>
<keyword evidence="3 5" id="KW-1133">Transmembrane helix</keyword>
<reference evidence="7" key="1">
    <citation type="submission" date="2022-11" db="UniProtKB">
        <authorList>
            <consortium name="WormBaseParasite"/>
        </authorList>
    </citation>
    <scope>IDENTIFICATION</scope>
</reference>
<keyword evidence="4 5" id="KW-0472">Membrane</keyword>
<dbReference type="OMA" id="EFHTEHQ"/>
<comment type="subcellular location">
    <subcellularLocation>
        <location evidence="1">Membrane</location>
        <topology evidence="1">Multi-pass membrane protein</topology>
    </subcellularLocation>
</comment>
<dbReference type="Pfam" id="PF07062">
    <property type="entry name" value="Clc-like"/>
    <property type="match status" value="1"/>
</dbReference>
<dbReference type="PANTHER" id="PTHR10671">
    <property type="entry name" value="EPITHELIAL MEMBRANE PROTEIN-RELATED"/>
    <property type="match status" value="1"/>
</dbReference>
<protein>
    <submittedName>
        <fullName evidence="7">Clc-like protein 2</fullName>
    </submittedName>
</protein>
<feature type="transmembrane region" description="Helical" evidence="5">
    <location>
        <begin position="111"/>
        <end position="133"/>
    </location>
</feature>
<dbReference type="InterPro" id="IPR010761">
    <property type="entry name" value="Clc_prot-like"/>
</dbReference>
<dbReference type="AlphaFoldDB" id="A0A915K723"/>
<proteinExistence type="predicted"/>
<accession>A0A915K723</accession>
<feature type="transmembrane region" description="Helical" evidence="5">
    <location>
        <begin position="140"/>
        <end position="164"/>
    </location>
</feature>
<dbReference type="GO" id="GO:0005886">
    <property type="term" value="C:plasma membrane"/>
    <property type="evidence" value="ECO:0007669"/>
    <property type="project" value="TreeGrafter"/>
</dbReference>
<dbReference type="Gene3D" id="1.20.140.150">
    <property type="match status" value="1"/>
</dbReference>
<evidence type="ECO:0000256" key="2">
    <source>
        <dbReference type="ARBA" id="ARBA00022692"/>
    </source>
</evidence>
<evidence type="ECO:0000256" key="3">
    <source>
        <dbReference type="ARBA" id="ARBA00022989"/>
    </source>
</evidence>
<evidence type="ECO:0000313" key="7">
    <source>
        <dbReference type="WBParaSite" id="nRc.2.0.1.t33979-RA"/>
    </source>
</evidence>